<keyword evidence="3" id="KW-1185">Reference proteome</keyword>
<sequence length="119" mass="13321">MAGLYEGGNEPPGSLKATSQTTFTSAVVGRDFSSVYTRVCTYFINIIIVIITLKLNMFLAARDLCPANHHTADEQSRLKSTIGMILFQLTAYEQTRPYSSREIDSMSNIISIKYTNRFP</sequence>
<feature type="transmembrane region" description="Helical" evidence="1">
    <location>
        <begin position="35"/>
        <end position="53"/>
    </location>
</feature>
<gene>
    <name evidence="2" type="ORF">ANN_01984</name>
</gene>
<keyword evidence="1" id="KW-1133">Transmembrane helix</keyword>
<protein>
    <submittedName>
        <fullName evidence="2">Uncharacterized protein</fullName>
    </submittedName>
</protein>
<keyword evidence="1" id="KW-0812">Transmembrane</keyword>
<accession>A0ABQ8TY01</accession>
<comment type="caution">
    <text evidence="2">The sequence shown here is derived from an EMBL/GenBank/DDBJ whole genome shotgun (WGS) entry which is preliminary data.</text>
</comment>
<name>A0ABQ8TY01_PERAM</name>
<evidence type="ECO:0000313" key="2">
    <source>
        <dbReference type="EMBL" id="KAJ4450557.1"/>
    </source>
</evidence>
<keyword evidence="1" id="KW-0472">Membrane</keyword>
<evidence type="ECO:0000256" key="1">
    <source>
        <dbReference type="SAM" id="Phobius"/>
    </source>
</evidence>
<evidence type="ECO:0000313" key="3">
    <source>
        <dbReference type="Proteomes" id="UP001148838"/>
    </source>
</evidence>
<dbReference type="Proteomes" id="UP001148838">
    <property type="component" value="Unassembled WGS sequence"/>
</dbReference>
<organism evidence="2 3">
    <name type="scientific">Periplaneta americana</name>
    <name type="common">American cockroach</name>
    <name type="synonym">Blatta americana</name>
    <dbReference type="NCBI Taxonomy" id="6978"/>
    <lineage>
        <taxon>Eukaryota</taxon>
        <taxon>Metazoa</taxon>
        <taxon>Ecdysozoa</taxon>
        <taxon>Arthropoda</taxon>
        <taxon>Hexapoda</taxon>
        <taxon>Insecta</taxon>
        <taxon>Pterygota</taxon>
        <taxon>Neoptera</taxon>
        <taxon>Polyneoptera</taxon>
        <taxon>Dictyoptera</taxon>
        <taxon>Blattodea</taxon>
        <taxon>Blattoidea</taxon>
        <taxon>Blattidae</taxon>
        <taxon>Blattinae</taxon>
        <taxon>Periplaneta</taxon>
    </lineage>
</organism>
<dbReference type="EMBL" id="JAJSOF020000003">
    <property type="protein sequence ID" value="KAJ4450557.1"/>
    <property type="molecule type" value="Genomic_DNA"/>
</dbReference>
<proteinExistence type="predicted"/>
<reference evidence="2 3" key="1">
    <citation type="journal article" date="2022" name="Allergy">
        <title>Genome assembly and annotation of Periplaneta americana reveal a comprehensive cockroach allergen profile.</title>
        <authorList>
            <person name="Wang L."/>
            <person name="Xiong Q."/>
            <person name="Saelim N."/>
            <person name="Wang L."/>
            <person name="Nong W."/>
            <person name="Wan A.T."/>
            <person name="Shi M."/>
            <person name="Liu X."/>
            <person name="Cao Q."/>
            <person name="Hui J.H.L."/>
            <person name="Sookrung N."/>
            <person name="Leung T.F."/>
            <person name="Tungtrongchitr A."/>
            <person name="Tsui S.K.W."/>
        </authorList>
    </citation>
    <scope>NUCLEOTIDE SEQUENCE [LARGE SCALE GENOMIC DNA]</scope>
    <source>
        <strain evidence="2">PWHHKU_190912</strain>
    </source>
</reference>